<keyword evidence="1" id="KW-0645">Protease</keyword>
<organism evidence="1 2">
    <name type="scientific">Luteolibacter algae</name>
    <dbReference type="NCBI Taxonomy" id="454151"/>
    <lineage>
        <taxon>Bacteria</taxon>
        <taxon>Pseudomonadati</taxon>
        <taxon>Verrucomicrobiota</taxon>
        <taxon>Verrucomicrobiia</taxon>
        <taxon>Verrucomicrobiales</taxon>
        <taxon>Verrucomicrobiaceae</taxon>
        <taxon>Luteolibacter</taxon>
    </lineage>
</organism>
<reference evidence="2" key="1">
    <citation type="journal article" date="2019" name="Int. J. Syst. Evol. Microbiol.">
        <title>The Global Catalogue of Microorganisms (GCM) 10K type strain sequencing project: providing services to taxonomists for standard genome sequencing and annotation.</title>
        <authorList>
            <consortium name="The Broad Institute Genomics Platform"/>
            <consortium name="The Broad Institute Genome Sequencing Center for Infectious Disease"/>
            <person name="Wu L."/>
            <person name="Ma J."/>
        </authorList>
    </citation>
    <scope>NUCLEOTIDE SEQUENCE [LARGE SCALE GENOMIC DNA]</scope>
    <source>
        <strain evidence="2">CGMCC 4.7106</strain>
    </source>
</reference>
<dbReference type="EMBL" id="JBHUIT010000008">
    <property type="protein sequence ID" value="MFD2256438.1"/>
    <property type="molecule type" value="Genomic_DNA"/>
</dbReference>
<gene>
    <name evidence="1" type="ORF">ACFSSA_07115</name>
</gene>
<sequence length="310" mass="36014">MQFYSQGVRGQLEILKKSRPNAEVISSPAATRKLKDKLILAEELCDFASKYLALPGDTAYHRYADLGRDHVVYVIHAAPEFSMEPKTWKYPVIGELDYRGYFKKSTAEAYAEQLEAEGYDVHLGGTDAYSTLGMFHDPLLNTFITYPEIDFAETIFHELTHRRIFKNGDTTFNESLATAVAEEGVRRYLKFRNRRDDLADYEERLKRRAEFFDEIARTREELKKLYASGDTEPEKRRKKRMVLAELKARADSLQKRWGGKQLAEWIKLDLTNAHLLALITYNSEIPKFRRLLDENEGDFEAFFEAVDKLK</sequence>
<dbReference type="RefSeq" id="WP_386819665.1">
    <property type="nucleotide sequence ID" value="NZ_JBHUIT010000008.1"/>
</dbReference>
<dbReference type="GO" id="GO:0004177">
    <property type="term" value="F:aminopeptidase activity"/>
    <property type="evidence" value="ECO:0007669"/>
    <property type="project" value="UniProtKB-KW"/>
</dbReference>
<evidence type="ECO:0000313" key="1">
    <source>
        <dbReference type="EMBL" id="MFD2256438.1"/>
    </source>
</evidence>
<dbReference type="EC" id="3.4.11.-" evidence="1"/>
<name>A0ABW5D5T9_9BACT</name>
<dbReference type="Proteomes" id="UP001597375">
    <property type="component" value="Unassembled WGS sequence"/>
</dbReference>
<comment type="caution">
    <text evidence="1">The sequence shown here is derived from an EMBL/GenBank/DDBJ whole genome shotgun (WGS) entry which is preliminary data.</text>
</comment>
<keyword evidence="1" id="KW-0031">Aminopeptidase</keyword>
<accession>A0ABW5D5T9</accession>
<evidence type="ECO:0000313" key="2">
    <source>
        <dbReference type="Proteomes" id="UP001597375"/>
    </source>
</evidence>
<dbReference type="InterPro" id="IPR014553">
    <property type="entry name" value="Aminopept"/>
</dbReference>
<keyword evidence="1" id="KW-0378">Hydrolase</keyword>
<protein>
    <submittedName>
        <fullName evidence="1">Aminopeptidase</fullName>
        <ecNumber evidence="1">3.4.11.-</ecNumber>
    </submittedName>
</protein>
<proteinExistence type="predicted"/>
<keyword evidence="2" id="KW-1185">Reference proteome</keyword>
<dbReference type="Pfam" id="PF10023">
    <property type="entry name" value="Aminopep"/>
    <property type="match status" value="1"/>
</dbReference>